<dbReference type="PANTHER" id="PTHR48432">
    <property type="entry name" value="S5 DRBM DOMAIN-CONTAINING PROTEIN"/>
    <property type="match status" value="1"/>
</dbReference>
<evidence type="ECO:0000256" key="2">
    <source>
        <dbReference type="ARBA" id="ARBA00022730"/>
    </source>
</evidence>
<dbReference type="InterPro" id="IPR014721">
    <property type="entry name" value="Ribsml_uS5_D2-typ_fold_subgr"/>
</dbReference>
<dbReference type="GO" id="GO:0005737">
    <property type="term" value="C:cytoplasm"/>
    <property type="evidence" value="ECO:0007669"/>
    <property type="project" value="UniProtKB-ARBA"/>
</dbReference>
<comment type="similarity">
    <text evidence="1 9">Belongs to the universal ribosomal protein uS5 family.</text>
</comment>
<evidence type="ECO:0000256" key="6">
    <source>
        <dbReference type="ARBA" id="ARBA00035255"/>
    </source>
</evidence>
<keyword evidence="5 8" id="KW-0687">Ribonucleoprotein</keyword>
<sequence length="223" mass="22995">MTENTTQQNTEVKAGEAKPAAARSFGGPRAAGASRGGASRGPARGGAGAGRGGAGARKGGPRGAGFERAKPEFDNKLIQIRRVTRVVAGGRRFSFSVAMVAGNRKGSVGVGIGKAADTAAAIEKAMKNAKKNMIKVRLVGEMMIPHEVEAKEASARVMIMPAPGRGMVAGSSVRNVLDLAGIKNVRAKILSGSKNKLNNARATVKALEQLRAKKPSKAEVEAK</sequence>
<comment type="caution">
    <text evidence="12">The sequence shown here is derived from an EMBL/GenBank/DDBJ whole genome shotgun (WGS) entry which is preliminary data.</text>
</comment>
<accession>A0A1G2SHZ8</accession>
<dbReference type="GO" id="GO:1990904">
    <property type="term" value="C:ribonucleoprotein complex"/>
    <property type="evidence" value="ECO:0007669"/>
    <property type="project" value="UniProtKB-UniRule"/>
</dbReference>
<dbReference type="GO" id="GO:0003735">
    <property type="term" value="F:structural constituent of ribosome"/>
    <property type="evidence" value="ECO:0007669"/>
    <property type="project" value="UniProtKB-UniRule"/>
</dbReference>
<dbReference type="InterPro" id="IPR020568">
    <property type="entry name" value="Ribosomal_Su5_D2-typ_SF"/>
</dbReference>
<dbReference type="InterPro" id="IPR005324">
    <property type="entry name" value="Ribosomal_uS5_C"/>
</dbReference>
<evidence type="ECO:0000256" key="4">
    <source>
        <dbReference type="ARBA" id="ARBA00022980"/>
    </source>
</evidence>
<evidence type="ECO:0000256" key="3">
    <source>
        <dbReference type="ARBA" id="ARBA00022884"/>
    </source>
</evidence>
<feature type="region of interest" description="Disordered" evidence="10">
    <location>
        <begin position="1"/>
        <end position="68"/>
    </location>
</feature>
<dbReference type="GO" id="GO:0006412">
    <property type="term" value="P:translation"/>
    <property type="evidence" value="ECO:0007669"/>
    <property type="project" value="InterPro"/>
</dbReference>
<dbReference type="SUPFAM" id="SSF54768">
    <property type="entry name" value="dsRNA-binding domain-like"/>
    <property type="match status" value="1"/>
</dbReference>
<name>A0A1G2SHZ8_9BACT</name>
<reference evidence="12 13" key="1">
    <citation type="journal article" date="2016" name="Nat. Commun.">
        <title>Thousands of microbial genomes shed light on interconnected biogeochemical processes in an aquifer system.</title>
        <authorList>
            <person name="Anantharaman K."/>
            <person name="Brown C.T."/>
            <person name="Hug L.A."/>
            <person name="Sharon I."/>
            <person name="Castelle C.J."/>
            <person name="Probst A.J."/>
            <person name="Thomas B.C."/>
            <person name="Singh A."/>
            <person name="Wilkins M.J."/>
            <person name="Karaoz U."/>
            <person name="Brodie E.L."/>
            <person name="Williams K.H."/>
            <person name="Hubbard S.S."/>
            <person name="Banfield J.F."/>
        </authorList>
    </citation>
    <scope>NUCLEOTIDE SEQUENCE [LARGE SCALE GENOMIC DNA]</scope>
</reference>
<gene>
    <name evidence="12" type="ORF">A2937_01405</name>
</gene>
<feature type="compositionally biased region" description="Low complexity" evidence="10">
    <location>
        <begin position="20"/>
        <end position="33"/>
    </location>
</feature>
<evidence type="ECO:0000313" key="13">
    <source>
        <dbReference type="Proteomes" id="UP000177987"/>
    </source>
</evidence>
<dbReference type="Proteomes" id="UP000177987">
    <property type="component" value="Unassembled WGS sequence"/>
</dbReference>
<evidence type="ECO:0000256" key="5">
    <source>
        <dbReference type="ARBA" id="ARBA00023274"/>
    </source>
</evidence>
<keyword evidence="4 8" id="KW-0689">Ribosomal protein</keyword>
<dbReference type="Pfam" id="PF03719">
    <property type="entry name" value="Ribosomal_S5_C"/>
    <property type="match status" value="1"/>
</dbReference>
<keyword evidence="3" id="KW-0694">RNA-binding</keyword>
<evidence type="ECO:0000259" key="11">
    <source>
        <dbReference type="PROSITE" id="PS50881"/>
    </source>
</evidence>
<dbReference type="Pfam" id="PF00333">
    <property type="entry name" value="Ribosomal_S5"/>
    <property type="match status" value="1"/>
</dbReference>
<keyword evidence="2" id="KW-0699">rRNA-binding</keyword>
<dbReference type="STRING" id="1802727.A2937_01405"/>
<dbReference type="AlphaFoldDB" id="A0A1G2SHZ8"/>
<feature type="compositionally biased region" description="Polar residues" evidence="10">
    <location>
        <begin position="1"/>
        <end position="11"/>
    </location>
</feature>
<dbReference type="PROSITE" id="PS50881">
    <property type="entry name" value="S5_DSRBD"/>
    <property type="match status" value="1"/>
</dbReference>
<dbReference type="GO" id="GO:0019843">
    <property type="term" value="F:rRNA binding"/>
    <property type="evidence" value="ECO:0007669"/>
    <property type="project" value="UniProtKB-KW"/>
</dbReference>
<dbReference type="GO" id="GO:0005840">
    <property type="term" value="C:ribosome"/>
    <property type="evidence" value="ECO:0007669"/>
    <property type="project" value="UniProtKB-KW"/>
</dbReference>
<dbReference type="InterPro" id="IPR013810">
    <property type="entry name" value="Ribosomal_uS5_N"/>
</dbReference>
<dbReference type="InterPro" id="IPR000851">
    <property type="entry name" value="Ribosomal_uS5"/>
</dbReference>
<feature type="domain" description="S5 DRBM" evidence="11">
    <location>
        <begin position="73"/>
        <end position="136"/>
    </location>
</feature>
<dbReference type="EMBL" id="MHUW01000001">
    <property type="protein sequence ID" value="OHA84378.1"/>
    <property type="molecule type" value="Genomic_DNA"/>
</dbReference>
<evidence type="ECO:0000313" key="12">
    <source>
        <dbReference type="EMBL" id="OHA84378.1"/>
    </source>
</evidence>
<evidence type="ECO:0000256" key="8">
    <source>
        <dbReference type="PROSITE-ProRule" id="PRU00268"/>
    </source>
</evidence>
<feature type="compositionally biased region" description="Gly residues" evidence="10">
    <location>
        <begin position="34"/>
        <end position="63"/>
    </location>
</feature>
<dbReference type="SUPFAM" id="SSF54211">
    <property type="entry name" value="Ribosomal protein S5 domain 2-like"/>
    <property type="match status" value="1"/>
</dbReference>
<dbReference type="FunFam" id="3.30.230.10:FF:000002">
    <property type="entry name" value="30S ribosomal protein S5"/>
    <property type="match status" value="1"/>
</dbReference>
<evidence type="ECO:0000256" key="7">
    <source>
        <dbReference type="ARBA" id="ARBA00035519"/>
    </source>
</evidence>
<organism evidence="12 13">
    <name type="scientific">Candidatus Yonathbacteria bacterium RIFCSPLOWO2_01_FULL_47_33b</name>
    <dbReference type="NCBI Taxonomy" id="1802727"/>
    <lineage>
        <taxon>Bacteria</taxon>
        <taxon>Candidatus Yonathiibacteriota</taxon>
    </lineage>
</organism>
<dbReference type="Gene3D" id="3.30.160.20">
    <property type="match status" value="1"/>
</dbReference>
<evidence type="ECO:0000256" key="9">
    <source>
        <dbReference type="RuleBase" id="RU003823"/>
    </source>
</evidence>
<evidence type="ECO:0000256" key="1">
    <source>
        <dbReference type="ARBA" id="ARBA00008945"/>
    </source>
</evidence>
<protein>
    <recommendedName>
        <fullName evidence="6">Small ribosomal subunit protein uS5</fullName>
    </recommendedName>
    <alternativeName>
        <fullName evidence="7">30S ribosomal protein S5</fullName>
    </alternativeName>
</protein>
<evidence type="ECO:0000256" key="10">
    <source>
        <dbReference type="SAM" id="MobiDB-lite"/>
    </source>
</evidence>
<dbReference type="Gene3D" id="3.30.230.10">
    <property type="match status" value="1"/>
</dbReference>
<proteinExistence type="inferred from homology"/>
<dbReference type="PANTHER" id="PTHR48432:SF1">
    <property type="entry name" value="S5 DRBM DOMAIN-CONTAINING PROTEIN"/>
    <property type="match status" value="1"/>
</dbReference>